<proteinExistence type="inferred from homology"/>
<dbReference type="Pfam" id="PF00106">
    <property type="entry name" value="adh_short"/>
    <property type="match status" value="1"/>
</dbReference>
<dbReference type="EMBL" id="AQQW01000008">
    <property type="protein sequence ID" value="ETW12132.1"/>
    <property type="molecule type" value="Genomic_DNA"/>
</dbReference>
<organism evidence="4 5">
    <name type="scientific">Roseivivax marinus</name>
    <dbReference type="NCBI Taxonomy" id="1379903"/>
    <lineage>
        <taxon>Bacteria</taxon>
        <taxon>Pseudomonadati</taxon>
        <taxon>Pseudomonadota</taxon>
        <taxon>Alphaproteobacteria</taxon>
        <taxon>Rhodobacterales</taxon>
        <taxon>Roseobacteraceae</taxon>
        <taxon>Roseivivax</taxon>
    </lineage>
</organism>
<dbReference type="FunFam" id="3.40.50.720:FF:000084">
    <property type="entry name" value="Short-chain dehydrogenase reductase"/>
    <property type="match status" value="1"/>
</dbReference>
<comment type="caution">
    <text evidence="4">The sequence shown here is derived from an EMBL/GenBank/DDBJ whole genome shotgun (WGS) entry which is preliminary data.</text>
</comment>
<sequence>MGADGAVRRSVVRAPAAVKRVDRPAARPYLGAGQQEPEVRVMDMSGQVAIVTGASRGIGAAAARRFAEAGAKVALIARSAEPIAELAGEIGKDRAVAIPCDISRFWEVEQAVQNTVRAFGRVDVMVNNAGVIEPISHLAEADPQAWGEAVDTNLKGVFHGMRAALPAMLSQGGGTILTIGSGAAHGPVEGWSQYCASKAGALMLTRMADKENREAGIRALSLSPGTVATQMQKEIKASGVNPVSQLDWSDHIPPEWVAEALLWMCGPEADQWRGDEISLRDPEIRRKVGVA</sequence>
<name>W4HHA5_9RHOB</name>
<dbReference type="InterPro" id="IPR002347">
    <property type="entry name" value="SDR_fam"/>
</dbReference>
<dbReference type="CDD" id="cd05233">
    <property type="entry name" value="SDR_c"/>
    <property type="match status" value="1"/>
</dbReference>
<dbReference type="Proteomes" id="UP000019063">
    <property type="component" value="Unassembled WGS sequence"/>
</dbReference>
<dbReference type="SUPFAM" id="SSF51735">
    <property type="entry name" value="NAD(P)-binding Rossmann-fold domains"/>
    <property type="match status" value="1"/>
</dbReference>
<keyword evidence="2" id="KW-0560">Oxidoreductase</keyword>
<keyword evidence="5" id="KW-1185">Reference proteome</keyword>
<dbReference type="GO" id="GO:0016491">
    <property type="term" value="F:oxidoreductase activity"/>
    <property type="evidence" value="ECO:0007669"/>
    <property type="project" value="UniProtKB-KW"/>
</dbReference>
<protein>
    <submittedName>
        <fullName evidence="4">Dehydrogenase</fullName>
    </submittedName>
</protein>
<dbReference type="Gene3D" id="3.40.50.720">
    <property type="entry name" value="NAD(P)-binding Rossmann-like Domain"/>
    <property type="match status" value="1"/>
</dbReference>
<reference evidence="4 5" key="1">
    <citation type="journal article" date="2014" name="Antonie Van Leeuwenhoek">
        <title>Roseivivax atlanticus sp. nov., isolated from surface seawater of the Atlantic Ocean.</title>
        <authorList>
            <person name="Li G."/>
            <person name="Lai Q."/>
            <person name="Liu X."/>
            <person name="Sun F."/>
            <person name="Shao Z."/>
        </authorList>
    </citation>
    <scope>NUCLEOTIDE SEQUENCE [LARGE SCALE GENOMIC DNA]</scope>
    <source>
        <strain evidence="4 5">22II-s10s</strain>
    </source>
</reference>
<dbReference type="AlphaFoldDB" id="W4HHA5"/>
<evidence type="ECO:0000256" key="2">
    <source>
        <dbReference type="ARBA" id="ARBA00023002"/>
    </source>
</evidence>
<evidence type="ECO:0000256" key="3">
    <source>
        <dbReference type="RuleBase" id="RU000363"/>
    </source>
</evidence>
<dbReference type="PRINTS" id="PR00080">
    <property type="entry name" value="SDRFAMILY"/>
</dbReference>
<evidence type="ECO:0000256" key="1">
    <source>
        <dbReference type="ARBA" id="ARBA00006484"/>
    </source>
</evidence>
<evidence type="ECO:0000313" key="4">
    <source>
        <dbReference type="EMBL" id="ETW12132.1"/>
    </source>
</evidence>
<comment type="similarity">
    <text evidence="1 3">Belongs to the short-chain dehydrogenases/reductases (SDR) family.</text>
</comment>
<dbReference type="STRING" id="1379903.ATO8_13592"/>
<gene>
    <name evidence="4" type="ORF">ATO8_13592</name>
</gene>
<accession>W4HHA5</accession>
<dbReference type="eggNOG" id="COG4221">
    <property type="taxonomic scope" value="Bacteria"/>
</dbReference>
<dbReference type="PATRIC" id="fig|1317118.6.peg.2796"/>
<dbReference type="InterPro" id="IPR036291">
    <property type="entry name" value="NAD(P)-bd_dom_sf"/>
</dbReference>
<dbReference type="PANTHER" id="PTHR43669">
    <property type="entry name" value="5-KETO-D-GLUCONATE 5-REDUCTASE"/>
    <property type="match status" value="1"/>
</dbReference>
<dbReference type="PRINTS" id="PR00081">
    <property type="entry name" value="GDHRDH"/>
</dbReference>
<evidence type="ECO:0000313" key="5">
    <source>
        <dbReference type="Proteomes" id="UP000019063"/>
    </source>
</evidence>
<dbReference type="PANTHER" id="PTHR43669:SF3">
    <property type="entry name" value="ALCOHOL DEHYDROGENASE, PUTATIVE (AFU_ORTHOLOGUE AFUA_3G03445)-RELATED"/>
    <property type="match status" value="1"/>
</dbReference>